<feature type="region of interest" description="Disordered" evidence="1">
    <location>
        <begin position="29"/>
        <end position="67"/>
    </location>
</feature>
<sequence length="135" mass="14584">METFPWEPPDGESGGKFVMSRSVWGGVDEVDDGAAASSSDESRVSCRQVGGHGLETPGREGDAHGPGAFASSGLEVEVVGSQEVQLDLGLTDITKYFSYSKLWRTLYFVNDAPFCIQHHRIHAVQEWTGPLGLVT</sequence>
<dbReference type="Proteomes" id="UP000822688">
    <property type="component" value="Chromosome 5"/>
</dbReference>
<evidence type="ECO:0000313" key="2">
    <source>
        <dbReference type="EMBL" id="KAG0576838.1"/>
    </source>
</evidence>
<comment type="caution">
    <text evidence="2">The sequence shown here is derived from an EMBL/GenBank/DDBJ whole genome shotgun (WGS) entry which is preliminary data.</text>
</comment>
<dbReference type="EMBL" id="CM026425">
    <property type="protein sequence ID" value="KAG0576838.1"/>
    <property type="molecule type" value="Genomic_DNA"/>
</dbReference>
<proteinExistence type="predicted"/>
<evidence type="ECO:0000256" key="1">
    <source>
        <dbReference type="SAM" id="MobiDB-lite"/>
    </source>
</evidence>
<protein>
    <submittedName>
        <fullName evidence="2">Uncharacterized protein</fullName>
    </submittedName>
</protein>
<name>A0A8T0I2Q0_CERPU</name>
<gene>
    <name evidence="2" type="ORF">KC19_5G111800</name>
</gene>
<organism evidence="2 3">
    <name type="scientific">Ceratodon purpureus</name>
    <name type="common">Fire moss</name>
    <name type="synonym">Dicranum purpureum</name>
    <dbReference type="NCBI Taxonomy" id="3225"/>
    <lineage>
        <taxon>Eukaryota</taxon>
        <taxon>Viridiplantae</taxon>
        <taxon>Streptophyta</taxon>
        <taxon>Embryophyta</taxon>
        <taxon>Bryophyta</taxon>
        <taxon>Bryophytina</taxon>
        <taxon>Bryopsida</taxon>
        <taxon>Dicranidae</taxon>
        <taxon>Pseudoditrichales</taxon>
        <taxon>Ditrichaceae</taxon>
        <taxon>Ceratodon</taxon>
    </lineage>
</organism>
<dbReference type="AlphaFoldDB" id="A0A8T0I2Q0"/>
<accession>A0A8T0I2Q0</accession>
<evidence type="ECO:0000313" key="3">
    <source>
        <dbReference type="Proteomes" id="UP000822688"/>
    </source>
</evidence>
<reference evidence="2" key="1">
    <citation type="submission" date="2020-06" db="EMBL/GenBank/DDBJ databases">
        <title>WGS assembly of Ceratodon purpureus strain R40.</title>
        <authorList>
            <person name="Carey S.B."/>
            <person name="Jenkins J."/>
            <person name="Shu S."/>
            <person name="Lovell J.T."/>
            <person name="Sreedasyam A."/>
            <person name="Maumus F."/>
            <person name="Tiley G.P."/>
            <person name="Fernandez-Pozo N."/>
            <person name="Barry K."/>
            <person name="Chen C."/>
            <person name="Wang M."/>
            <person name="Lipzen A."/>
            <person name="Daum C."/>
            <person name="Saski C.A."/>
            <person name="Payton A.C."/>
            <person name="Mcbreen J.C."/>
            <person name="Conrad R.E."/>
            <person name="Kollar L.M."/>
            <person name="Olsson S."/>
            <person name="Huttunen S."/>
            <person name="Landis J.B."/>
            <person name="Wickett N.J."/>
            <person name="Johnson M.G."/>
            <person name="Rensing S.A."/>
            <person name="Grimwood J."/>
            <person name="Schmutz J."/>
            <person name="Mcdaniel S.F."/>
        </authorList>
    </citation>
    <scope>NUCLEOTIDE SEQUENCE</scope>
    <source>
        <strain evidence="2">R40</strain>
    </source>
</reference>
<keyword evidence="3" id="KW-1185">Reference proteome</keyword>